<dbReference type="Proteomes" id="UP000267464">
    <property type="component" value="Unassembled WGS sequence"/>
</dbReference>
<reference evidence="1 2" key="2">
    <citation type="submission" date="2018-12" db="EMBL/GenBank/DDBJ databases">
        <title>Rhizobacter gummiphilus sp. nov., a rubber-degrading bacterium isolated from the soil of a botanical garden in Japan.</title>
        <authorList>
            <person name="Shunsuke S.S."/>
        </authorList>
    </citation>
    <scope>NUCLEOTIDE SEQUENCE [LARGE SCALE GENOMIC DNA]</scope>
    <source>
        <strain evidence="1 2">S-16</strain>
    </source>
</reference>
<dbReference type="EMBL" id="QUSW01000005">
    <property type="protein sequence ID" value="RQP23368.1"/>
    <property type="molecule type" value="Genomic_DNA"/>
</dbReference>
<proteinExistence type="predicted"/>
<organism evidence="1 2">
    <name type="scientific">Piscinibacter terrae</name>
    <dbReference type="NCBI Taxonomy" id="2496871"/>
    <lineage>
        <taxon>Bacteria</taxon>
        <taxon>Pseudomonadati</taxon>
        <taxon>Pseudomonadota</taxon>
        <taxon>Betaproteobacteria</taxon>
        <taxon>Burkholderiales</taxon>
        <taxon>Sphaerotilaceae</taxon>
        <taxon>Piscinibacter</taxon>
    </lineage>
</organism>
<evidence type="ECO:0000313" key="1">
    <source>
        <dbReference type="EMBL" id="RQP23368.1"/>
    </source>
</evidence>
<name>A0A3N7HMG3_9BURK</name>
<keyword evidence="2" id="KW-1185">Reference proteome</keyword>
<sequence length="132" mass="14246">MADHYDFQPGYGHDGAVLDAAPVPAAALKALTAALNSQDALPAQRLRSVALRCSAGDVPTADAMLLRLQALAFLCHERRLSPWVTYDGEGQWDISWPAFLAAARCPLRIVDGRTSLNPVEFETACIEHFALG</sequence>
<reference evidence="1 2" key="1">
    <citation type="submission" date="2018-08" db="EMBL/GenBank/DDBJ databases">
        <authorList>
            <person name="Khan S.A."/>
            <person name="Jeon C.O."/>
            <person name="Chun B.H."/>
            <person name="Jeong S.E."/>
        </authorList>
    </citation>
    <scope>NUCLEOTIDE SEQUENCE [LARGE SCALE GENOMIC DNA]</scope>
    <source>
        <strain evidence="1 2">S-16</strain>
    </source>
</reference>
<protein>
    <submittedName>
        <fullName evidence="1">Uncharacterized protein</fullName>
    </submittedName>
</protein>
<gene>
    <name evidence="1" type="ORF">DZC73_19950</name>
</gene>
<comment type="caution">
    <text evidence="1">The sequence shown here is derived from an EMBL/GenBank/DDBJ whole genome shotgun (WGS) entry which is preliminary data.</text>
</comment>
<accession>A0A3N7HMG3</accession>
<dbReference type="RefSeq" id="WP_124542121.1">
    <property type="nucleotide sequence ID" value="NZ_QUSW01000005.1"/>
</dbReference>
<evidence type="ECO:0000313" key="2">
    <source>
        <dbReference type="Proteomes" id="UP000267464"/>
    </source>
</evidence>
<dbReference type="AlphaFoldDB" id="A0A3N7HMG3"/>